<proteinExistence type="predicted"/>
<dbReference type="Proteomes" id="UP000293823">
    <property type="component" value="Unassembled WGS sequence"/>
</dbReference>
<sequence>MEQANMPTFDISDAEKGIVQSPQSFGEASIDGNSRATTLALKETNRHDFTHNETGKSVTKAKPTAAEIEREIMETKTIPLEDYPEGYPRQAAFQSSEPSWSIYRGFNYLHSRVILELQDELRCLEKGLTDMDLIDSKNGNEKPLRSRSGDLVQAKRAKTTSKRAHIINEIRCKLVNYDEILSKARDLNAFQRPSKRDYRNFRTWFYNVKPLTNDSEEEFIMRKEDLVSLRHGREWSGFDGFIESCLRRVHCRLTQKMFATKELREKTSDKCTFYYSQSRIEKLVGLIITVMIFVLLVLPVVAMYQLTSVGDRNSTFDAVGILVVFTLLFSAAMSLVTKAKRHELFGASAAYCAVLVVFISNFNNDGNHQPE</sequence>
<accession>A0A4Q4SQX6</accession>
<keyword evidence="1" id="KW-0472">Membrane</keyword>
<evidence type="ECO:0000259" key="2">
    <source>
        <dbReference type="Pfam" id="PF20237"/>
    </source>
</evidence>
<dbReference type="AlphaFoldDB" id="A0A4Q4SQX6"/>
<dbReference type="Pfam" id="PF20237">
    <property type="entry name" value="DUF6594"/>
    <property type="match status" value="1"/>
</dbReference>
<gene>
    <name evidence="3" type="ORF">AA0113_g121</name>
</gene>
<organism evidence="3 4">
    <name type="scientific">Alternaria arborescens</name>
    <dbReference type="NCBI Taxonomy" id="156630"/>
    <lineage>
        <taxon>Eukaryota</taxon>
        <taxon>Fungi</taxon>
        <taxon>Dikarya</taxon>
        <taxon>Ascomycota</taxon>
        <taxon>Pezizomycotina</taxon>
        <taxon>Dothideomycetes</taxon>
        <taxon>Pleosporomycetidae</taxon>
        <taxon>Pleosporales</taxon>
        <taxon>Pleosporineae</taxon>
        <taxon>Pleosporaceae</taxon>
        <taxon>Alternaria</taxon>
        <taxon>Alternaria sect. Alternaria</taxon>
    </lineage>
</organism>
<reference evidence="4" key="1">
    <citation type="journal article" date="2019" name="bioRxiv">
        <title>Genomics, evolutionary history and diagnostics of the Alternaria alternata species group including apple and Asian pear pathotypes.</title>
        <authorList>
            <person name="Armitage A.D."/>
            <person name="Cockerton H.M."/>
            <person name="Sreenivasaprasad S."/>
            <person name="Woodhall J.W."/>
            <person name="Lane C.R."/>
            <person name="Harrison R.J."/>
            <person name="Clarkson J.P."/>
        </authorList>
    </citation>
    <scope>NUCLEOTIDE SEQUENCE [LARGE SCALE GENOMIC DNA]</scope>
    <source>
        <strain evidence="4">RGR 97.0016</strain>
    </source>
</reference>
<evidence type="ECO:0000313" key="3">
    <source>
        <dbReference type="EMBL" id="RYO73385.1"/>
    </source>
</evidence>
<protein>
    <recommendedName>
        <fullName evidence="2">DUF6594 domain-containing protein</fullName>
    </recommendedName>
</protein>
<evidence type="ECO:0000256" key="1">
    <source>
        <dbReference type="SAM" id="Phobius"/>
    </source>
</evidence>
<feature type="transmembrane region" description="Helical" evidence="1">
    <location>
        <begin position="318"/>
        <end position="337"/>
    </location>
</feature>
<keyword evidence="1" id="KW-0812">Transmembrane</keyword>
<dbReference type="InterPro" id="IPR046529">
    <property type="entry name" value="DUF6594"/>
</dbReference>
<comment type="caution">
    <text evidence="3">The sequence shown here is derived from an EMBL/GenBank/DDBJ whole genome shotgun (WGS) entry which is preliminary data.</text>
</comment>
<feature type="transmembrane region" description="Helical" evidence="1">
    <location>
        <begin position="283"/>
        <end position="306"/>
    </location>
</feature>
<keyword evidence="4" id="KW-1185">Reference proteome</keyword>
<name>A0A4Q4SQX6_9PLEO</name>
<dbReference type="PANTHER" id="PTHR34502">
    <property type="entry name" value="DUF6594 DOMAIN-CONTAINING PROTEIN-RELATED"/>
    <property type="match status" value="1"/>
</dbReference>
<dbReference type="EMBL" id="PEJP01000001">
    <property type="protein sequence ID" value="RYO73385.1"/>
    <property type="molecule type" value="Genomic_DNA"/>
</dbReference>
<dbReference type="PANTHER" id="PTHR34502:SF3">
    <property type="entry name" value="DUF6594 DOMAIN-CONTAINING PROTEIN"/>
    <property type="match status" value="1"/>
</dbReference>
<evidence type="ECO:0000313" key="4">
    <source>
        <dbReference type="Proteomes" id="UP000293823"/>
    </source>
</evidence>
<dbReference type="OrthoDB" id="3533814at2759"/>
<keyword evidence="1" id="KW-1133">Transmembrane helix</keyword>
<feature type="domain" description="DUF6594" evidence="2">
    <location>
        <begin position="87"/>
        <end position="356"/>
    </location>
</feature>
<feature type="transmembrane region" description="Helical" evidence="1">
    <location>
        <begin position="344"/>
        <end position="362"/>
    </location>
</feature>